<protein>
    <submittedName>
        <fullName evidence="1">13533_t:CDS:1</fullName>
    </submittedName>
</protein>
<accession>A0ACA9KFQ5</accession>
<dbReference type="Proteomes" id="UP000789920">
    <property type="component" value="Unassembled WGS sequence"/>
</dbReference>
<name>A0ACA9KFQ5_9GLOM</name>
<gene>
    <name evidence="1" type="ORF">RPERSI_LOCUS582</name>
</gene>
<sequence>LHNKWEKFISEFYTLRNSLVIADFDHHWMKLMNKYPEIQGYCDRRVESINHVIKLEANSGNSLCQLQVGIELQLKDEAKYASLQEFQNMNPTRGLPHVSNTIFKSIDNMCKKYLMPNSLALQCKQMLESLLYRESNYNVGFIEDDYDEPQVLLDIALEYCAGSNVNEIWEVNYIQSTTNHSQFILLLDDVQKSILQYEIIQNENKPSTRTFQILERIHDQEVNNRVAVELESKKVSYCRSLGFCKKALNIAITNDSNKALENFLQQFIDEQILSQCQNTYEPSVQELDQRTNDLKISDPLQHKGKGHPANKRYLSANENHDIKNVGLNHQDDETLESGSMKKNKRQCAMCKLWYHDS</sequence>
<organism evidence="1 2">
    <name type="scientific">Racocetra persica</name>
    <dbReference type="NCBI Taxonomy" id="160502"/>
    <lineage>
        <taxon>Eukaryota</taxon>
        <taxon>Fungi</taxon>
        <taxon>Fungi incertae sedis</taxon>
        <taxon>Mucoromycota</taxon>
        <taxon>Glomeromycotina</taxon>
        <taxon>Glomeromycetes</taxon>
        <taxon>Diversisporales</taxon>
        <taxon>Gigasporaceae</taxon>
        <taxon>Racocetra</taxon>
    </lineage>
</organism>
<comment type="caution">
    <text evidence="1">The sequence shown here is derived from an EMBL/GenBank/DDBJ whole genome shotgun (WGS) entry which is preliminary data.</text>
</comment>
<evidence type="ECO:0000313" key="2">
    <source>
        <dbReference type="Proteomes" id="UP000789920"/>
    </source>
</evidence>
<reference evidence="1" key="1">
    <citation type="submission" date="2021-06" db="EMBL/GenBank/DDBJ databases">
        <authorList>
            <person name="Kallberg Y."/>
            <person name="Tangrot J."/>
            <person name="Rosling A."/>
        </authorList>
    </citation>
    <scope>NUCLEOTIDE SEQUENCE</scope>
    <source>
        <strain evidence="1">MA461A</strain>
    </source>
</reference>
<proteinExistence type="predicted"/>
<dbReference type="EMBL" id="CAJVQC010000453">
    <property type="protein sequence ID" value="CAG8471058.1"/>
    <property type="molecule type" value="Genomic_DNA"/>
</dbReference>
<evidence type="ECO:0000313" key="1">
    <source>
        <dbReference type="EMBL" id="CAG8471058.1"/>
    </source>
</evidence>
<feature type="non-terminal residue" evidence="1">
    <location>
        <position position="1"/>
    </location>
</feature>
<keyword evidence="2" id="KW-1185">Reference proteome</keyword>